<dbReference type="KEGG" id="pbor:BSF38_01588"/>
<dbReference type="RefSeq" id="WP_076344548.1">
    <property type="nucleotide sequence ID" value="NZ_CP019082.1"/>
</dbReference>
<keyword evidence="1" id="KW-0472">Membrane</keyword>
<sequence>MEECRFGPIPEAEFALEPFLADLGPDRPNWQQAVEPSTATLLDWYWLVFVAGGISLAGGAGVALRSRDRRALRAV</sequence>
<gene>
    <name evidence="2" type="ORF">BSF38_01588</name>
</gene>
<keyword evidence="3" id="KW-1185">Reference proteome</keyword>
<organism evidence="2 3">
    <name type="scientific">Paludisphaera borealis</name>
    <dbReference type="NCBI Taxonomy" id="1387353"/>
    <lineage>
        <taxon>Bacteria</taxon>
        <taxon>Pseudomonadati</taxon>
        <taxon>Planctomycetota</taxon>
        <taxon>Planctomycetia</taxon>
        <taxon>Isosphaerales</taxon>
        <taxon>Isosphaeraceae</taxon>
        <taxon>Paludisphaera</taxon>
    </lineage>
</organism>
<keyword evidence="1" id="KW-0812">Transmembrane</keyword>
<dbReference type="EMBL" id="CP019082">
    <property type="protein sequence ID" value="APW60124.1"/>
    <property type="molecule type" value="Genomic_DNA"/>
</dbReference>
<dbReference type="AlphaFoldDB" id="A0A1U7CME6"/>
<accession>A0A1U7CME6</accession>
<evidence type="ECO:0000256" key="1">
    <source>
        <dbReference type="SAM" id="Phobius"/>
    </source>
</evidence>
<evidence type="ECO:0000313" key="3">
    <source>
        <dbReference type="Proteomes" id="UP000186309"/>
    </source>
</evidence>
<keyword evidence="1" id="KW-1133">Transmembrane helix</keyword>
<evidence type="ECO:0000313" key="2">
    <source>
        <dbReference type="EMBL" id="APW60124.1"/>
    </source>
</evidence>
<proteinExistence type="predicted"/>
<name>A0A1U7CME6_9BACT</name>
<feature type="transmembrane region" description="Helical" evidence="1">
    <location>
        <begin position="44"/>
        <end position="64"/>
    </location>
</feature>
<reference evidence="3" key="1">
    <citation type="submission" date="2016-12" db="EMBL/GenBank/DDBJ databases">
        <title>Comparative genomics of four Isosphaeraceae planctomycetes: a common pool of plasmids and glycoside hydrolase genes.</title>
        <authorList>
            <person name="Ivanova A."/>
        </authorList>
    </citation>
    <scope>NUCLEOTIDE SEQUENCE [LARGE SCALE GENOMIC DNA]</scope>
    <source>
        <strain evidence="3">PX4</strain>
    </source>
</reference>
<protein>
    <submittedName>
        <fullName evidence="2">Uncharacterized protein</fullName>
    </submittedName>
</protein>
<dbReference type="Proteomes" id="UP000186309">
    <property type="component" value="Chromosome"/>
</dbReference>